<dbReference type="HOGENOM" id="CLU_087938_0_0_6"/>
<dbReference type="Pfam" id="PF11101">
    <property type="entry name" value="DUF2884"/>
    <property type="match status" value="1"/>
</dbReference>
<dbReference type="STRING" id="318161.Sden_2694"/>
<dbReference type="KEGG" id="sdn:Sden_2694"/>
<dbReference type="InterPro" id="IPR021307">
    <property type="entry name" value="DUF2884"/>
</dbReference>
<organism evidence="2 3">
    <name type="scientific">Shewanella denitrificans (strain OS217 / ATCC BAA-1090 / DSM 15013)</name>
    <dbReference type="NCBI Taxonomy" id="318161"/>
    <lineage>
        <taxon>Bacteria</taxon>
        <taxon>Pseudomonadati</taxon>
        <taxon>Pseudomonadota</taxon>
        <taxon>Gammaproteobacteria</taxon>
        <taxon>Alteromonadales</taxon>
        <taxon>Shewanellaceae</taxon>
        <taxon>Shewanella</taxon>
    </lineage>
</organism>
<protein>
    <recommendedName>
        <fullName evidence="4">DUF2884 family protein</fullName>
    </recommendedName>
</protein>
<dbReference type="AlphaFoldDB" id="Q12KQ3"/>
<keyword evidence="3" id="KW-1185">Reference proteome</keyword>
<feature type="chain" id="PRO_5004181220" description="DUF2884 family protein" evidence="1">
    <location>
        <begin position="32"/>
        <end position="274"/>
    </location>
</feature>
<evidence type="ECO:0000313" key="2">
    <source>
        <dbReference type="EMBL" id="ABE55973.1"/>
    </source>
</evidence>
<evidence type="ECO:0000256" key="1">
    <source>
        <dbReference type="SAM" id="SignalP"/>
    </source>
</evidence>
<dbReference type="Proteomes" id="UP000001982">
    <property type="component" value="Chromosome"/>
</dbReference>
<evidence type="ECO:0008006" key="4">
    <source>
        <dbReference type="Google" id="ProtNLM"/>
    </source>
</evidence>
<gene>
    <name evidence="2" type="ordered locus">Sden_2694</name>
</gene>
<name>Q12KQ3_SHEDO</name>
<reference evidence="2 3" key="1">
    <citation type="submission" date="2006-03" db="EMBL/GenBank/DDBJ databases">
        <title>Complete sequence of Shewanella denitrificans OS217.</title>
        <authorList>
            <consortium name="US DOE Joint Genome Institute"/>
            <person name="Copeland A."/>
            <person name="Lucas S."/>
            <person name="Lapidus A."/>
            <person name="Barry K."/>
            <person name="Detter J.C."/>
            <person name="Glavina del Rio T."/>
            <person name="Hammon N."/>
            <person name="Israni S."/>
            <person name="Dalin E."/>
            <person name="Tice H."/>
            <person name="Pitluck S."/>
            <person name="Brettin T."/>
            <person name="Bruce D."/>
            <person name="Han C."/>
            <person name="Tapia R."/>
            <person name="Gilna P."/>
            <person name="Kiss H."/>
            <person name="Schmutz J."/>
            <person name="Larimer F."/>
            <person name="Land M."/>
            <person name="Hauser L."/>
            <person name="Kyrpides N."/>
            <person name="Lykidis A."/>
            <person name="Richardson P."/>
        </authorList>
    </citation>
    <scope>NUCLEOTIDE SEQUENCE [LARGE SCALE GENOMIC DNA]</scope>
    <source>
        <strain evidence="3">OS217 / ATCC BAA-1090 / DSM 15013</strain>
    </source>
</reference>
<dbReference type="EMBL" id="CP000302">
    <property type="protein sequence ID" value="ABE55973.1"/>
    <property type="molecule type" value="Genomic_DNA"/>
</dbReference>
<accession>Q12KQ3</accession>
<dbReference type="eggNOG" id="ENOG502Z7W2">
    <property type="taxonomic scope" value="Bacteria"/>
</dbReference>
<sequence length="274" mass="30175">MKLTSLKNRALITGTLCSSLLAMSIATPVMAKMSLNNEQCNVSLNYDVTVEPKKLLVSANGVEQYRVELDQLYVQGQSVKLTPKQSQALQHYSDSILTQVPEVIALVSEVMVIVDQSVTTALSPILGEQASVHLDKMMQSIQAKVDTLAYRQGDKFYLGATESSIEDTFNEEFEQEIEQMVMSSLGSIMMSIGSQILSSEGGTFEEKMNAFSAKMDNVGDEIELQVESQTKSLEARADKLCSNFEGLMVQEKNLHQQIPQLSPYVIASNNSAKK</sequence>
<feature type="signal peptide" evidence="1">
    <location>
        <begin position="1"/>
        <end position="31"/>
    </location>
</feature>
<keyword evidence="1" id="KW-0732">Signal</keyword>
<proteinExistence type="predicted"/>
<evidence type="ECO:0000313" key="3">
    <source>
        <dbReference type="Proteomes" id="UP000001982"/>
    </source>
</evidence>
<dbReference type="RefSeq" id="WP_011497124.1">
    <property type="nucleotide sequence ID" value="NC_007954.1"/>
</dbReference>